<accession>A0A229SMS0</accession>
<evidence type="ECO:0000256" key="1">
    <source>
        <dbReference type="SAM" id="SignalP"/>
    </source>
</evidence>
<dbReference type="Gene3D" id="2.160.20.10">
    <property type="entry name" value="Single-stranded right-handed beta-helix, Pectin lyase-like"/>
    <property type="match status" value="2"/>
</dbReference>
<dbReference type="InterPro" id="IPR011050">
    <property type="entry name" value="Pectin_lyase_fold/virulence"/>
</dbReference>
<dbReference type="SMART" id="SM00710">
    <property type="entry name" value="PbH1"/>
    <property type="match status" value="6"/>
</dbReference>
<dbReference type="RefSeq" id="WP_093953643.1">
    <property type="nucleotide sequence ID" value="NZ_NMUL01000067.1"/>
</dbReference>
<gene>
    <name evidence="3" type="ORF">CF165_44570</name>
</gene>
<dbReference type="PANTHER" id="PTHR36453:SF1">
    <property type="entry name" value="RIGHT HANDED BETA HELIX DOMAIN-CONTAINING PROTEIN"/>
    <property type="match status" value="1"/>
</dbReference>
<keyword evidence="4" id="KW-1185">Reference proteome</keyword>
<sequence length="984" mass="102468">MNPFDSSPGGTGRRRRGAAVVALAALVAGTGFAPSASAAAGSTLYVTPNAHGTACTRPAPCTVLAAQQKVREGAAGSDVTVLVGDGTYRLDAPLKFDDRDGGAARAVTWQAAPGARPVFTGAKKVSAWALSDAANNVYAAKVGTGFDSRQLYVDGVIAPRAQIVVPREKIAVTATGFTVKDAGLASTLQKVATPKRVELEAVLSFTDRFAPVESVSGTTVTMQQPAWNNNTYGYDTLQSPFGGPILTLQNAREFLSAERQWFLDTVAGVLYYKPAAGQSMAKADVELPRVESLVQVSGTLAKPVRNLNFTGLTFTGTSWLGPSRSTGFASQQTGGYLADVQPARPADAFTSCAVGCPGFEAGRPNWSMMPGAVQVSAATDVAFTGNTFTNLGSQALGIGNDANAHASGVGLAAQDIKVTGNTFAQNAAGGIVVGGIRKDAHHPADPAMTVKNITVTNNSVHDNGIVYRDMAGIFSTYVDGITIAHNEVFNMPYSGIAVGYGWGMWDQGGSPNYRARGTYDFGTPAYTTPTTARNARVEANYLHNVITELNDGACVYTLGSMPGSVLDGNFCRDSLAPKSSYSFGFYFDEGSRFWTATDNVFLRTRQALHANANAAAGYTTGDLAVDSTYASANVAFDDLNRAPGSRVTNTIAMGDEPPAAAAAIIYNAGIPRAQRSGADSFRPGLGVDVTPASTSAAAGAATTVKVALTNLDTIASLKSLQVTMSAPEGWTVTGPRKVPRSLEAGVSMTVPWTVTAPAKFSTLDPAKITVGISYVSQKQLFVTTRTVSIAPVSPVTTLSTFGGVPTRFAEAGGAYTITNASADMWGVGRSVDEYGAIYAPQSVASSAQVTARMVKYDVIDPYTKTGIMLRNDITAAGKGQGYAYLAVSQAYGVAWEWDTNGDGYPDRTQAAGPITAGPVYLKVVRSGSSVTGFWSADGAAWIQVGNPITLVGALPTMDAGMFWCSHNAAKAGTVTFDSFKITAV</sequence>
<dbReference type="AlphaFoldDB" id="A0A229SMS0"/>
<dbReference type="EMBL" id="NMUL01000067">
    <property type="protein sequence ID" value="OXM59979.1"/>
    <property type="molecule type" value="Genomic_DNA"/>
</dbReference>
<dbReference type="InterPro" id="IPR006626">
    <property type="entry name" value="PbH1"/>
</dbReference>
<dbReference type="Proteomes" id="UP000215199">
    <property type="component" value="Unassembled WGS sequence"/>
</dbReference>
<dbReference type="SUPFAM" id="SSF49899">
    <property type="entry name" value="Concanavalin A-like lectins/glucanases"/>
    <property type="match status" value="1"/>
</dbReference>
<dbReference type="PANTHER" id="PTHR36453">
    <property type="entry name" value="SECRETED PROTEIN-RELATED"/>
    <property type="match status" value="1"/>
</dbReference>
<dbReference type="InterPro" id="IPR018905">
    <property type="entry name" value="A-galactase_NEW3"/>
</dbReference>
<comment type="caution">
    <text evidence="3">The sequence shown here is derived from an EMBL/GenBank/DDBJ whole genome shotgun (WGS) entry which is preliminary data.</text>
</comment>
<dbReference type="SUPFAM" id="SSF51126">
    <property type="entry name" value="Pectin lyase-like"/>
    <property type="match status" value="1"/>
</dbReference>
<proteinExistence type="predicted"/>
<dbReference type="OrthoDB" id="9808066at2"/>
<protein>
    <recommendedName>
        <fullName evidence="2">Alpha-galactosidase NEW3 domain-containing protein</fullName>
    </recommendedName>
</protein>
<organism evidence="3 4">
    <name type="scientific">Amycolatopsis vastitatis</name>
    <dbReference type="NCBI Taxonomy" id="1905142"/>
    <lineage>
        <taxon>Bacteria</taxon>
        <taxon>Bacillati</taxon>
        <taxon>Actinomycetota</taxon>
        <taxon>Actinomycetes</taxon>
        <taxon>Pseudonocardiales</taxon>
        <taxon>Pseudonocardiaceae</taxon>
        <taxon>Amycolatopsis</taxon>
    </lineage>
</organism>
<keyword evidence="1" id="KW-0732">Signal</keyword>
<evidence type="ECO:0000259" key="2">
    <source>
        <dbReference type="Pfam" id="PF10633"/>
    </source>
</evidence>
<dbReference type="Pfam" id="PF10633">
    <property type="entry name" value="NPCBM_assoc"/>
    <property type="match status" value="1"/>
</dbReference>
<feature type="chain" id="PRO_5013302723" description="Alpha-galactosidase NEW3 domain-containing protein" evidence="1">
    <location>
        <begin position="39"/>
        <end position="984"/>
    </location>
</feature>
<dbReference type="InterPro" id="IPR013320">
    <property type="entry name" value="ConA-like_dom_sf"/>
</dbReference>
<reference evidence="4" key="1">
    <citation type="submission" date="2017-07" db="EMBL/GenBank/DDBJ databases">
        <title>Comparative genome mining reveals phylogenetic distribution patterns of secondary metabolites in Amycolatopsis.</title>
        <authorList>
            <person name="Adamek M."/>
            <person name="Alanjary M."/>
            <person name="Sales-Ortells H."/>
            <person name="Goodfellow M."/>
            <person name="Bull A.T."/>
            <person name="Kalinowski J."/>
            <person name="Ziemert N."/>
        </authorList>
    </citation>
    <scope>NUCLEOTIDE SEQUENCE [LARGE SCALE GENOMIC DNA]</scope>
    <source>
        <strain evidence="4">H5</strain>
    </source>
</reference>
<feature type="domain" description="Alpha-galactosidase NEW3" evidence="2">
    <location>
        <begin position="697"/>
        <end position="761"/>
    </location>
</feature>
<name>A0A229SMS0_9PSEU</name>
<evidence type="ECO:0000313" key="4">
    <source>
        <dbReference type="Proteomes" id="UP000215199"/>
    </source>
</evidence>
<dbReference type="InterPro" id="IPR012334">
    <property type="entry name" value="Pectin_lyas_fold"/>
</dbReference>
<feature type="signal peptide" evidence="1">
    <location>
        <begin position="1"/>
        <end position="38"/>
    </location>
</feature>
<dbReference type="Gene3D" id="2.60.120.200">
    <property type="match status" value="1"/>
</dbReference>
<evidence type="ECO:0000313" key="3">
    <source>
        <dbReference type="EMBL" id="OXM59979.1"/>
    </source>
</evidence>